<protein>
    <submittedName>
        <fullName evidence="2">Uncharacterized protein</fullName>
    </submittedName>
</protein>
<accession>A0AB37UGV4</accession>
<keyword evidence="1" id="KW-0812">Transmembrane</keyword>
<dbReference type="AlphaFoldDB" id="A0AB37UGV4"/>
<reference evidence="2 3" key="1">
    <citation type="journal article" date="2019" name="Genome Biol. Evol.">
        <title>Day and night: Metabolic profiles and evolutionary relationships of six axenic non-marine cyanobacteria.</title>
        <authorList>
            <person name="Will S.E."/>
            <person name="Henke P."/>
            <person name="Boedeker C."/>
            <person name="Huang S."/>
            <person name="Brinkmann H."/>
            <person name="Rohde M."/>
            <person name="Jarek M."/>
            <person name="Friedl T."/>
            <person name="Seufert S."/>
            <person name="Schumacher M."/>
            <person name="Overmann J."/>
            <person name="Neumann-Schaal M."/>
            <person name="Petersen J."/>
        </authorList>
    </citation>
    <scope>NUCLEOTIDE SEQUENCE [LARGE SCALE GENOMIC DNA]</scope>
    <source>
        <strain evidence="2 3">SAG 39.79</strain>
    </source>
</reference>
<dbReference type="RefSeq" id="WP_015154489.1">
    <property type="nucleotide sequence ID" value="NZ_JAVKZF010000002.1"/>
</dbReference>
<evidence type="ECO:0000313" key="3">
    <source>
        <dbReference type="Proteomes" id="UP000282574"/>
    </source>
</evidence>
<keyword evidence="3" id="KW-1185">Reference proteome</keyword>
<sequence length="106" mass="11103">MNEKALVKTVSQGDRPMLQSISHCSGAIAGAIIIFLGIASLVPAIATAPTPPQLVPAKLKGQAVYVLYLTRSSDKVLVRCYPGQQPKVEVQAKADGTQEGILTCGN</sequence>
<keyword evidence="1" id="KW-0472">Membrane</keyword>
<gene>
    <name evidence="2" type="ORF">DSM107010_42220</name>
</gene>
<organism evidence="2 3">
    <name type="scientific">Chroococcidiopsis cubana SAG 39.79</name>
    <dbReference type="NCBI Taxonomy" id="388085"/>
    <lineage>
        <taxon>Bacteria</taxon>
        <taxon>Bacillati</taxon>
        <taxon>Cyanobacteriota</taxon>
        <taxon>Cyanophyceae</taxon>
        <taxon>Chroococcidiopsidales</taxon>
        <taxon>Chroococcidiopsidaceae</taxon>
        <taxon>Chroococcidiopsis</taxon>
    </lineage>
</organism>
<name>A0AB37UGV4_9CYAN</name>
<dbReference type="EMBL" id="RSCK01000041">
    <property type="protein sequence ID" value="RUT10536.1"/>
    <property type="molecule type" value="Genomic_DNA"/>
</dbReference>
<proteinExistence type="predicted"/>
<evidence type="ECO:0000313" key="2">
    <source>
        <dbReference type="EMBL" id="RUT10536.1"/>
    </source>
</evidence>
<dbReference type="Proteomes" id="UP000282574">
    <property type="component" value="Unassembled WGS sequence"/>
</dbReference>
<evidence type="ECO:0000256" key="1">
    <source>
        <dbReference type="SAM" id="Phobius"/>
    </source>
</evidence>
<keyword evidence="1" id="KW-1133">Transmembrane helix</keyword>
<feature type="transmembrane region" description="Helical" evidence="1">
    <location>
        <begin position="21"/>
        <end position="46"/>
    </location>
</feature>
<comment type="caution">
    <text evidence="2">The sequence shown here is derived from an EMBL/GenBank/DDBJ whole genome shotgun (WGS) entry which is preliminary data.</text>
</comment>